<evidence type="ECO:0000313" key="3">
    <source>
        <dbReference type="EMBL" id="MBR8671630.1"/>
    </source>
</evidence>
<reference evidence="3" key="1">
    <citation type="submission" date="2021-04" db="EMBL/GenBank/DDBJ databases">
        <title>Genomic analysis of electroactive and textile dye degrading Bacillus circulans strain: DC10 isolated from constructed wetland-microbial fuel cells treating textile dye wastewaters.</title>
        <authorList>
            <person name="Patel D.U."/>
            <person name="Desai C.R."/>
        </authorList>
    </citation>
    <scope>NUCLEOTIDE SEQUENCE</scope>
    <source>
        <strain evidence="3">DC10</strain>
    </source>
</reference>
<dbReference type="Gene3D" id="3.40.50.2000">
    <property type="entry name" value="Glycogen Phosphorylase B"/>
    <property type="match status" value="2"/>
</dbReference>
<dbReference type="PANTHER" id="PTHR45947">
    <property type="entry name" value="SULFOQUINOVOSYL TRANSFERASE SQD2"/>
    <property type="match status" value="1"/>
</dbReference>
<organism evidence="3">
    <name type="scientific">Niallia circulans</name>
    <name type="common">Bacillus circulans</name>
    <dbReference type="NCBI Taxonomy" id="1397"/>
    <lineage>
        <taxon>Bacteria</taxon>
        <taxon>Bacillati</taxon>
        <taxon>Bacillota</taxon>
        <taxon>Bacilli</taxon>
        <taxon>Bacillales</taxon>
        <taxon>Bacillaceae</taxon>
        <taxon>Niallia</taxon>
    </lineage>
</organism>
<dbReference type="CDD" id="cd03801">
    <property type="entry name" value="GT4_PimA-like"/>
    <property type="match status" value="1"/>
</dbReference>
<dbReference type="Pfam" id="PF13439">
    <property type="entry name" value="Glyco_transf_4"/>
    <property type="match status" value="1"/>
</dbReference>
<dbReference type="GO" id="GO:0016757">
    <property type="term" value="F:glycosyltransferase activity"/>
    <property type="evidence" value="ECO:0007669"/>
    <property type="project" value="InterPro"/>
</dbReference>
<dbReference type="InterPro" id="IPR001296">
    <property type="entry name" value="Glyco_trans_1"/>
</dbReference>
<dbReference type="Pfam" id="PF00534">
    <property type="entry name" value="Glycos_transf_1"/>
    <property type="match status" value="1"/>
</dbReference>
<evidence type="ECO:0000259" key="1">
    <source>
        <dbReference type="Pfam" id="PF00534"/>
    </source>
</evidence>
<feature type="domain" description="Glycosyl transferase family 1" evidence="1">
    <location>
        <begin position="228"/>
        <end position="384"/>
    </location>
</feature>
<protein>
    <submittedName>
        <fullName evidence="3">Glycosyltransferase family 4 protein</fullName>
    </submittedName>
</protein>
<name>A0A941GL42_NIACI</name>
<comment type="caution">
    <text evidence="3">The sequence shown here is derived from an EMBL/GenBank/DDBJ whole genome shotgun (WGS) entry which is preliminary data.</text>
</comment>
<dbReference type="EMBL" id="JAGTPX010000024">
    <property type="protein sequence ID" value="MBR8671630.1"/>
    <property type="molecule type" value="Genomic_DNA"/>
</dbReference>
<evidence type="ECO:0000259" key="2">
    <source>
        <dbReference type="Pfam" id="PF13439"/>
    </source>
</evidence>
<dbReference type="RefSeq" id="WP_212120841.1">
    <property type="nucleotide sequence ID" value="NZ_JAGTPX020000010.1"/>
</dbReference>
<proteinExistence type="predicted"/>
<feature type="domain" description="Glycosyltransferase subfamily 4-like N-terminal" evidence="2">
    <location>
        <begin position="14"/>
        <end position="221"/>
    </location>
</feature>
<dbReference type="InterPro" id="IPR028098">
    <property type="entry name" value="Glyco_trans_4-like_N"/>
</dbReference>
<dbReference type="PANTHER" id="PTHR45947:SF13">
    <property type="entry name" value="TRANSFERASE"/>
    <property type="match status" value="1"/>
</dbReference>
<accession>A0A941GL42</accession>
<sequence length="417" mass="48087">MNLLSINKFYYIKGGSETYLFALEEELKREGHSIYQFSMKDNKNKDSITSQYFVENIDYNNAGIIDKLKLAPKIIFSYEAYKNICELLKMHKVDLAHLHIFQHQLSPSILFPLKKKKIPVVYTVHDLKPLCPNYKMLTNDKVCELCKGNKFYNVVLNKCTKDSLVASTLSMFEAYIHKFLGIYENYIDHFITPSNFYREKMIDWGIPAHKVTHIPNFVNPSSFKVNYNPGNYFLYLGRLSNEKGIKTLIKSVKQSSDNISLKIVGDGLLKDDIKQYIKDNSLEDRIELLGFKQGDELEELIRGCKAVVMPSEWYENGPLSLIESFAYGKPVIGSNIGGIPEHIDHMENGILFEAGNFKDLAEKITLINNLDETDLIDLGKNARKKVEEVYNSSFHMKKLMQVYNLVQDNKVYEYKGE</sequence>
<dbReference type="AlphaFoldDB" id="A0A941GL42"/>
<dbReference type="SUPFAM" id="SSF53756">
    <property type="entry name" value="UDP-Glycosyltransferase/glycogen phosphorylase"/>
    <property type="match status" value="1"/>
</dbReference>
<dbReference type="InterPro" id="IPR050194">
    <property type="entry name" value="Glycosyltransferase_grp1"/>
</dbReference>
<gene>
    <name evidence="3" type="ORF">KD144_19015</name>
</gene>